<dbReference type="InterPro" id="IPR036322">
    <property type="entry name" value="WD40_repeat_dom_sf"/>
</dbReference>
<protein>
    <submittedName>
        <fullName evidence="10">WD40/YVTN repeat-like-containing domain,WD40-repeat-containing domain,WD40 repeat</fullName>
    </submittedName>
</protein>
<evidence type="ECO:0000256" key="1">
    <source>
        <dbReference type="ARBA" id="ARBA00004430"/>
    </source>
</evidence>
<proteinExistence type="predicted"/>
<dbReference type="OrthoDB" id="1935234at2759"/>
<keyword evidence="2" id="KW-0963">Cytoplasm</keyword>
<evidence type="ECO:0000256" key="9">
    <source>
        <dbReference type="SAM" id="MobiDB-lite"/>
    </source>
</evidence>
<name>A0A5E4MDS2_9HEMI</name>
<keyword evidence="4" id="KW-0677">Repeat</keyword>
<dbReference type="GO" id="GO:0003341">
    <property type="term" value="P:cilium movement"/>
    <property type="evidence" value="ECO:0007669"/>
    <property type="project" value="UniProtKB-ARBA"/>
</dbReference>
<gene>
    <name evidence="10" type="ORF">CINCED_3A016730</name>
</gene>
<dbReference type="SUPFAM" id="SSF50978">
    <property type="entry name" value="WD40 repeat-like"/>
    <property type="match status" value="2"/>
</dbReference>
<dbReference type="SMART" id="SM00320">
    <property type="entry name" value="WD40"/>
    <property type="match status" value="5"/>
</dbReference>
<feature type="coiled-coil region" evidence="8">
    <location>
        <begin position="613"/>
        <end position="641"/>
    </location>
</feature>
<keyword evidence="7" id="KW-0966">Cell projection</keyword>
<comment type="subcellular location">
    <subcellularLocation>
        <location evidence="1">Cytoplasm</location>
        <location evidence="1">Cytoskeleton</location>
        <location evidence="1">Cilium axoneme</location>
    </subcellularLocation>
</comment>
<feature type="compositionally biased region" description="Acidic residues" evidence="9">
    <location>
        <begin position="1325"/>
        <end position="1334"/>
    </location>
</feature>
<evidence type="ECO:0000256" key="2">
    <source>
        <dbReference type="ARBA" id="ARBA00022490"/>
    </source>
</evidence>
<dbReference type="PANTHER" id="PTHR14885">
    <property type="entry name" value="CILIA- AND FLAGELLA-ASSOCIATED PROTEIN 43-RELATED"/>
    <property type="match status" value="1"/>
</dbReference>
<feature type="coiled-coil region" evidence="8">
    <location>
        <begin position="1434"/>
        <end position="1489"/>
    </location>
</feature>
<keyword evidence="3" id="KW-0853">WD repeat</keyword>
<dbReference type="InterPro" id="IPR001680">
    <property type="entry name" value="WD40_rpt"/>
</dbReference>
<keyword evidence="11" id="KW-1185">Reference proteome</keyword>
<evidence type="ECO:0000256" key="8">
    <source>
        <dbReference type="SAM" id="Coils"/>
    </source>
</evidence>
<dbReference type="GO" id="GO:0005930">
    <property type="term" value="C:axoneme"/>
    <property type="evidence" value="ECO:0007669"/>
    <property type="project" value="UniProtKB-SubCell"/>
</dbReference>
<dbReference type="InterPro" id="IPR015943">
    <property type="entry name" value="WD40/YVTN_repeat-like_dom_sf"/>
</dbReference>
<dbReference type="Pfam" id="PF00400">
    <property type="entry name" value="WD40"/>
    <property type="match status" value="1"/>
</dbReference>
<dbReference type="Gene3D" id="2.130.10.10">
    <property type="entry name" value="YVTN repeat-like/Quinoprotein amine dehydrogenase"/>
    <property type="match status" value="2"/>
</dbReference>
<keyword evidence="5 8" id="KW-0175">Coiled coil</keyword>
<dbReference type="EMBL" id="CABPRJ010000494">
    <property type="protein sequence ID" value="VVC29555.1"/>
    <property type="molecule type" value="Genomic_DNA"/>
</dbReference>
<sequence>MSYGEEHVVEEYEDDQFYNDEYSDADHDDHISYNDNDFISKPVKSPWCTIDENILRLHYSFGYESSKIFNLCAADDHTIVYAAGSYIAVFDVKTGSLYFRKCAGNGGIGHITKNPVFGHLAIGENCNDPLIIVYQWPTLKIVSVLKGSAKKKYNWLTYSQNGKYLCSQAGEPDNMLTIWDWKKSRIIQKAKSHTQDVHVCRFSSYIPEHLVTAGSGHIKFWKMAQTFTGLKLQGYLGRFGKTDISDVVGILSMPDEKVISSCNWGNVLVWDESLVALEVMRKERKPCHLAPIIMLLNSEFTAELITVGMDGTIKFWYYPTIEDADPPENDRVLEMEPSFIINVQDSMGTAKITGICKLDSGNPSSQDYFIQDSNGGLWLVDIKVTANAKPLKRLAKFHGDQITSLQASPVDYFIATTSLDGWLHVYDVVNKKLIFMHNFAVPITSSIWLPLKISNLGNIFVIGFQTGILKTVSVSFTMTSSARKFADIIGDKNARLTVLQSSKPHTNSIRHLVVNRGANVLVCGSDDHSIFMYKIETGPFKLKPIGTFLLSGKVTFIHWKPSEKQTALISCDSGHIVEVKVPKSRPLYTKNSFLLQLESRTIKTVSIKSELIRDEFIKEVEKKKKEKIDKKREKLQIIRAENAGVEIDEELYLQDSEEDEEIPKLFVPAIPNPILFAVYTPSEKSVWVSIDGYDAGYLYEYDFNSSKPIESTRIPGLKNSIPLTAINTLASDDESITILLGFADGKIRVVNVNVDDLTDFNDYIEYSIHDNITGRIQTICFSQDNQNLTFSLEETKVNKERYKNTYLANKEKERVIFLLHTLKEQFKQVFDANKALPKRLQFPQDYFQLHEKIDDSLILEAQSEMDKLHARFEFDYEKSLLSLNKVKNYFVGPVVTAKYEVRAVLQTTGVKTIYHKDHQHIYSNLVEEFISKKHKTRRPHKLTVLLKSNDNPSHNANESEIFLRNMLERYQFFPKKIQIAIDKYCDRITYENEKLLNIEMFEKENRKDSDNNNEDYEIENARETIGDFKLKTSPHFKPSDEQKVSMEDKYEQFLYVKEELNSLKSSFNVKIADLRQRKIQLLYDYKQFKFDINRIKNELGDEEITSPPNFPEVLVDESIDPNLIDSYEEVYHPIQLDFILNPRISQLYVKSKNDSNEKSSYLEPMLQKMLKDNLKYKHKCLHESMLTKITMFDDQLFMLKRLRKDVKSQITFLELFSLTLEDELLILNDYNLLEDEYAYRVHIKTGQKNAKIDKIMQLQDDIGYYKQIINDKLNAIEDIQRSFELEIQYSDKFAKLLRAIFKKKLKIPKVKTEDDDDSSSSSSSDDSDDSDSETENVKIEECDPAKLAFTIELRSKRYEILKNVDAKKMIVESRTKSLVVAYTELKTIENELKNNLVELEVYQIQKQLKLNDVDMVIVFYKSQMAEVKLLKNSVLVYSNLVKSLMNRVNELKKESEDIQSMHSEEQNNAKKSRKEIIDMNLELKNYKEAIKYEMEKKFKTTASWSFIDNMERTLINYMIICSNSNRDEMIGRSTKEIKLLKKQISDWQEILVDLLAAQTIKNITLNSVRVCYWQTQRLLSVQHQNSIKLKHLTEADESNTSDLDNIKDIYSTLLKRKEDLCKEIQSLNQKGKTFHSAI</sequence>
<evidence type="ECO:0000256" key="5">
    <source>
        <dbReference type="ARBA" id="ARBA00023054"/>
    </source>
</evidence>
<evidence type="ECO:0000256" key="4">
    <source>
        <dbReference type="ARBA" id="ARBA00022737"/>
    </source>
</evidence>
<evidence type="ECO:0000256" key="6">
    <source>
        <dbReference type="ARBA" id="ARBA00023212"/>
    </source>
</evidence>
<evidence type="ECO:0000256" key="7">
    <source>
        <dbReference type="ARBA" id="ARBA00023273"/>
    </source>
</evidence>
<organism evidence="10 11">
    <name type="scientific">Cinara cedri</name>
    <dbReference type="NCBI Taxonomy" id="506608"/>
    <lineage>
        <taxon>Eukaryota</taxon>
        <taxon>Metazoa</taxon>
        <taxon>Ecdysozoa</taxon>
        <taxon>Arthropoda</taxon>
        <taxon>Hexapoda</taxon>
        <taxon>Insecta</taxon>
        <taxon>Pterygota</taxon>
        <taxon>Neoptera</taxon>
        <taxon>Paraneoptera</taxon>
        <taxon>Hemiptera</taxon>
        <taxon>Sternorrhyncha</taxon>
        <taxon>Aphidomorpha</taxon>
        <taxon>Aphidoidea</taxon>
        <taxon>Aphididae</taxon>
        <taxon>Lachninae</taxon>
        <taxon>Cinara</taxon>
    </lineage>
</organism>
<evidence type="ECO:0000313" key="10">
    <source>
        <dbReference type="EMBL" id="VVC29555.1"/>
    </source>
</evidence>
<dbReference type="PANTHER" id="PTHR14885:SF3">
    <property type="entry name" value="CILIA- AND FLAGELLA-ASSOCIATED PROTEIN 44"/>
    <property type="match status" value="1"/>
</dbReference>
<keyword evidence="6" id="KW-0206">Cytoskeleton</keyword>
<evidence type="ECO:0000313" key="11">
    <source>
        <dbReference type="Proteomes" id="UP000325440"/>
    </source>
</evidence>
<feature type="region of interest" description="Disordered" evidence="9">
    <location>
        <begin position="1311"/>
        <end position="1337"/>
    </location>
</feature>
<evidence type="ECO:0000256" key="3">
    <source>
        <dbReference type="ARBA" id="ARBA00022574"/>
    </source>
</evidence>
<dbReference type="Proteomes" id="UP000325440">
    <property type="component" value="Unassembled WGS sequence"/>
</dbReference>
<accession>A0A5E4MDS2</accession>
<reference evidence="10 11" key="1">
    <citation type="submission" date="2019-08" db="EMBL/GenBank/DDBJ databases">
        <authorList>
            <person name="Alioto T."/>
            <person name="Alioto T."/>
            <person name="Gomez Garrido J."/>
        </authorList>
    </citation>
    <scope>NUCLEOTIDE SEQUENCE [LARGE SCALE GENOMIC DNA]</scope>
</reference>